<dbReference type="InterPro" id="IPR035901">
    <property type="entry name" value="GIY-YIG_endonuc_sf"/>
</dbReference>
<dbReference type="InterPro" id="IPR000305">
    <property type="entry name" value="GIY-YIG_endonuc"/>
</dbReference>
<dbReference type="STRING" id="1817841.A3B10_00560"/>
<reference evidence="3 4" key="1">
    <citation type="journal article" date="2016" name="Nat. Commun.">
        <title>Thousands of microbial genomes shed light on interconnected biogeochemical processes in an aquifer system.</title>
        <authorList>
            <person name="Anantharaman K."/>
            <person name="Brown C.T."/>
            <person name="Hug L.A."/>
            <person name="Sharon I."/>
            <person name="Castelle C.J."/>
            <person name="Probst A.J."/>
            <person name="Thomas B.C."/>
            <person name="Singh A."/>
            <person name="Wilkins M.J."/>
            <person name="Karaoz U."/>
            <person name="Brodie E.L."/>
            <person name="Williams K.H."/>
            <person name="Hubbard S.S."/>
            <person name="Banfield J.F."/>
        </authorList>
    </citation>
    <scope>NUCLEOTIDE SEQUENCE [LARGE SCALE GENOMIC DNA]</scope>
</reference>
<proteinExistence type="inferred from homology"/>
<dbReference type="SMART" id="SM00465">
    <property type="entry name" value="GIYc"/>
    <property type="match status" value="1"/>
</dbReference>
<sequence length="95" mass="11124">MRKTAKKPKYIFYILKCGDKSLYCGIAKDARKRESQHNLGKGSTYVRSRSGGKIIYTENFKNKSLALRREAAVKKWPRLKKLELIKKRRPPRIIT</sequence>
<dbReference type="PROSITE" id="PS50164">
    <property type="entry name" value="GIY_YIG"/>
    <property type="match status" value="1"/>
</dbReference>
<comment type="similarity">
    <text evidence="1">Belongs to the UPF0213 family.</text>
</comment>
<dbReference type="AlphaFoldDB" id="A0A1F5PYG9"/>
<dbReference type="PANTHER" id="PTHR34477">
    <property type="entry name" value="UPF0213 PROTEIN YHBQ"/>
    <property type="match status" value="1"/>
</dbReference>
<accession>A0A1F5PYG9</accession>
<evidence type="ECO:0000313" key="3">
    <source>
        <dbReference type="EMBL" id="OGE94630.1"/>
    </source>
</evidence>
<dbReference type="PANTHER" id="PTHR34477:SF1">
    <property type="entry name" value="UPF0213 PROTEIN YHBQ"/>
    <property type="match status" value="1"/>
</dbReference>
<dbReference type="Pfam" id="PF01541">
    <property type="entry name" value="GIY-YIG"/>
    <property type="match status" value="1"/>
</dbReference>
<dbReference type="Proteomes" id="UP000177281">
    <property type="component" value="Unassembled WGS sequence"/>
</dbReference>
<evidence type="ECO:0000313" key="4">
    <source>
        <dbReference type="Proteomes" id="UP000177281"/>
    </source>
</evidence>
<protein>
    <recommendedName>
        <fullName evidence="2">GIY-YIG domain-containing protein</fullName>
    </recommendedName>
</protein>
<organism evidence="3 4">
    <name type="scientific">Candidatus Doudnabacteria bacterium RIFCSPLOWO2_01_FULL_44_21</name>
    <dbReference type="NCBI Taxonomy" id="1817841"/>
    <lineage>
        <taxon>Bacteria</taxon>
        <taxon>Candidatus Doudnaibacteriota</taxon>
    </lineage>
</organism>
<feature type="domain" description="GIY-YIG" evidence="2">
    <location>
        <begin position="8"/>
        <end position="84"/>
    </location>
</feature>
<evidence type="ECO:0000259" key="2">
    <source>
        <dbReference type="PROSITE" id="PS50164"/>
    </source>
</evidence>
<dbReference type="EMBL" id="MFFB01000012">
    <property type="protein sequence ID" value="OGE94630.1"/>
    <property type="molecule type" value="Genomic_DNA"/>
</dbReference>
<gene>
    <name evidence="3" type="ORF">A3B10_00560</name>
</gene>
<dbReference type="Gene3D" id="3.40.1440.10">
    <property type="entry name" value="GIY-YIG endonuclease"/>
    <property type="match status" value="1"/>
</dbReference>
<evidence type="ECO:0000256" key="1">
    <source>
        <dbReference type="ARBA" id="ARBA00007435"/>
    </source>
</evidence>
<dbReference type="InterPro" id="IPR050190">
    <property type="entry name" value="UPF0213_domain"/>
</dbReference>
<comment type="caution">
    <text evidence="3">The sequence shown here is derived from an EMBL/GenBank/DDBJ whole genome shotgun (WGS) entry which is preliminary data.</text>
</comment>
<name>A0A1F5PYG9_9BACT</name>
<dbReference type="SUPFAM" id="SSF82771">
    <property type="entry name" value="GIY-YIG endonuclease"/>
    <property type="match status" value="1"/>
</dbReference>
<dbReference type="CDD" id="cd10456">
    <property type="entry name" value="GIY-YIG_UPF0213"/>
    <property type="match status" value="1"/>
</dbReference>